<dbReference type="Proteomes" id="UP000814140">
    <property type="component" value="Unassembled WGS sequence"/>
</dbReference>
<evidence type="ECO:0000313" key="1">
    <source>
        <dbReference type="EMBL" id="KAI0068101.1"/>
    </source>
</evidence>
<protein>
    <submittedName>
        <fullName evidence="1">Uncharacterized protein</fullName>
    </submittedName>
</protein>
<sequence>MPYAANIAAGFGRLWTTSRSSSLDRVLQFRMRRLHPSAHVLAESWSCPCCALQGLIWAQVTNARSAKDVRYQVVSQRDKFCTLPYYISFETYARPLICAKSIRQRGGPSYSSPTLHNPDQAVQYLRLLSVFPETKIHVRQ</sequence>
<dbReference type="EMBL" id="MU277188">
    <property type="protein sequence ID" value="KAI0068101.1"/>
    <property type="molecule type" value="Genomic_DNA"/>
</dbReference>
<reference evidence="1" key="2">
    <citation type="journal article" date="2022" name="New Phytol.">
        <title>Evolutionary transition to the ectomycorrhizal habit in the genomes of a hyperdiverse lineage of mushroom-forming fungi.</title>
        <authorList>
            <person name="Looney B."/>
            <person name="Miyauchi S."/>
            <person name="Morin E."/>
            <person name="Drula E."/>
            <person name="Courty P.E."/>
            <person name="Kohler A."/>
            <person name="Kuo A."/>
            <person name="LaButti K."/>
            <person name="Pangilinan J."/>
            <person name="Lipzen A."/>
            <person name="Riley R."/>
            <person name="Andreopoulos W."/>
            <person name="He G."/>
            <person name="Johnson J."/>
            <person name="Nolan M."/>
            <person name="Tritt A."/>
            <person name="Barry K.W."/>
            <person name="Grigoriev I.V."/>
            <person name="Nagy L.G."/>
            <person name="Hibbett D."/>
            <person name="Henrissat B."/>
            <person name="Matheny P.B."/>
            <person name="Labbe J."/>
            <person name="Martin F.M."/>
        </authorList>
    </citation>
    <scope>NUCLEOTIDE SEQUENCE</scope>
    <source>
        <strain evidence="1">HHB10654</strain>
    </source>
</reference>
<name>A0ACB8TI20_9AGAM</name>
<gene>
    <name evidence="1" type="ORF">BV25DRAFT_520979</name>
</gene>
<organism evidence="1 2">
    <name type="scientific">Artomyces pyxidatus</name>
    <dbReference type="NCBI Taxonomy" id="48021"/>
    <lineage>
        <taxon>Eukaryota</taxon>
        <taxon>Fungi</taxon>
        <taxon>Dikarya</taxon>
        <taxon>Basidiomycota</taxon>
        <taxon>Agaricomycotina</taxon>
        <taxon>Agaricomycetes</taxon>
        <taxon>Russulales</taxon>
        <taxon>Auriscalpiaceae</taxon>
        <taxon>Artomyces</taxon>
    </lineage>
</organism>
<keyword evidence="2" id="KW-1185">Reference proteome</keyword>
<comment type="caution">
    <text evidence="1">The sequence shown here is derived from an EMBL/GenBank/DDBJ whole genome shotgun (WGS) entry which is preliminary data.</text>
</comment>
<evidence type="ECO:0000313" key="2">
    <source>
        <dbReference type="Proteomes" id="UP000814140"/>
    </source>
</evidence>
<proteinExistence type="predicted"/>
<reference evidence="1" key="1">
    <citation type="submission" date="2021-03" db="EMBL/GenBank/DDBJ databases">
        <authorList>
            <consortium name="DOE Joint Genome Institute"/>
            <person name="Ahrendt S."/>
            <person name="Looney B.P."/>
            <person name="Miyauchi S."/>
            <person name="Morin E."/>
            <person name="Drula E."/>
            <person name="Courty P.E."/>
            <person name="Chicoki N."/>
            <person name="Fauchery L."/>
            <person name="Kohler A."/>
            <person name="Kuo A."/>
            <person name="Labutti K."/>
            <person name="Pangilinan J."/>
            <person name="Lipzen A."/>
            <person name="Riley R."/>
            <person name="Andreopoulos W."/>
            <person name="He G."/>
            <person name="Johnson J."/>
            <person name="Barry K.W."/>
            <person name="Grigoriev I.V."/>
            <person name="Nagy L."/>
            <person name="Hibbett D."/>
            <person name="Henrissat B."/>
            <person name="Matheny P.B."/>
            <person name="Labbe J."/>
            <person name="Martin F."/>
        </authorList>
    </citation>
    <scope>NUCLEOTIDE SEQUENCE</scope>
    <source>
        <strain evidence="1">HHB10654</strain>
    </source>
</reference>
<accession>A0ACB8TI20</accession>